<sequence>MMNPKPESVDQYLSWFSGEIRERLELMRETLKNALPDAKEVISYHMPAFRTTEVLVYYAAAKNHIGFYPTNSGVAEFKKELEPYNTSKGAIQFPFSQALPLGLIADIATFRFIEVQSKPVKKK</sequence>
<keyword evidence="3" id="KW-1185">Reference proteome</keyword>
<evidence type="ECO:0000259" key="1">
    <source>
        <dbReference type="Pfam" id="PF08818"/>
    </source>
</evidence>
<dbReference type="SUPFAM" id="SSF159888">
    <property type="entry name" value="YdhG-like"/>
    <property type="match status" value="1"/>
</dbReference>
<name>A0A1G5ZJG6_9BACT</name>
<gene>
    <name evidence="2" type="ORF">SAMN03080617_03951</name>
</gene>
<dbReference type="Proteomes" id="UP000198756">
    <property type="component" value="Unassembled WGS sequence"/>
</dbReference>
<dbReference type="Gene3D" id="3.90.1150.200">
    <property type="match status" value="1"/>
</dbReference>
<evidence type="ECO:0000313" key="3">
    <source>
        <dbReference type="Proteomes" id="UP000198756"/>
    </source>
</evidence>
<feature type="domain" description="YdhG-like" evidence="1">
    <location>
        <begin position="21"/>
        <end position="110"/>
    </location>
</feature>
<evidence type="ECO:0000313" key="2">
    <source>
        <dbReference type="EMBL" id="SDA94717.1"/>
    </source>
</evidence>
<dbReference type="STRING" id="279824.SAMN03080617_03951"/>
<accession>A0A1G5ZJG6</accession>
<organism evidence="2 3">
    <name type="scientific">Algoriphagus alkaliphilus</name>
    <dbReference type="NCBI Taxonomy" id="279824"/>
    <lineage>
        <taxon>Bacteria</taxon>
        <taxon>Pseudomonadati</taxon>
        <taxon>Bacteroidota</taxon>
        <taxon>Cytophagia</taxon>
        <taxon>Cytophagales</taxon>
        <taxon>Cyclobacteriaceae</taxon>
        <taxon>Algoriphagus</taxon>
    </lineage>
</organism>
<dbReference type="EMBL" id="FMXE01000040">
    <property type="protein sequence ID" value="SDA94717.1"/>
    <property type="molecule type" value="Genomic_DNA"/>
</dbReference>
<reference evidence="3" key="1">
    <citation type="submission" date="2016-10" db="EMBL/GenBank/DDBJ databases">
        <authorList>
            <person name="Varghese N."/>
            <person name="Submissions S."/>
        </authorList>
    </citation>
    <scope>NUCLEOTIDE SEQUENCE [LARGE SCALE GENOMIC DNA]</scope>
    <source>
        <strain evidence="3">DSM 22703</strain>
    </source>
</reference>
<dbReference type="Pfam" id="PF08818">
    <property type="entry name" value="DUF1801"/>
    <property type="match status" value="1"/>
</dbReference>
<dbReference type="AlphaFoldDB" id="A0A1G5ZJG6"/>
<dbReference type="InterPro" id="IPR014922">
    <property type="entry name" value="YdhG-like"/>
</dbReference>
<proteinExistence type="predicted"/>
<protein>
    <submittedName>
        <fullName evidence="2">Uncharacterized conserved protein YdhG, YjbR/CyaY-like superfamily, DUF1801 family</fullName>
    </submittedName>
</protein>